<evidence type="ECO:0000313" key="3">
    <source>
        <dbReference type="Proteomes" id="UP001152803"/>
    </source>
</evidence>
<evidence type="ECO:0000256" key="1">
    <source>
        <dbReference type="SAM" id="MobiDB-lite"/>
    </source>
</evidence>
<sequence length="73" mass="8114">MANAAAALKEFPAPESDVTPLRPSSDICGGRRHTQRERLLQVLQLCFFKWLPPSRCKACLTQHLLGSCFSADK</sequence>
<keyword evidence="3" id="KW-1185">Reference proteome</keyword>
<protein>
    <submittedName>
        <fullName evidence="2">Uncharacterized protein</fullName>
    </submittedName>
</protein>
<dbReference type="EMBL" id="JAFJMO010000009">
    <property type="protein sequence ID" value="KAJ8268108.1"/>
    <property type="molecule type" value="Genomic_DNA"/>
</dbReference>
<organism evidence="2 3">
    <name type="scientific">Conger conger</name>
    <name type="common">Conger eel</name>
    <name type="synonym">Muraena conger</name>
    <dbReference type="NCBI Taxonomy" id="82655"/>
    <lineage>
        <taxon>Eukaryota</taxon>
        <taxon>Metazoa</taxon>
        <taxon>Chordata</taxon>
        <taxon>Craniata</taxon>
        <taxon>Vertebrata</taxon>
        <taxon>Euteleostomi</taxon>
        <taxon>Actinopterygii</taxon>
        <taxon>Neopterygii</taxon>
        <taxon>Teleostei</taxon>
        <taxon>Anguilliformes</taxon>
        <taxon>Congridae</taxon>
        <taxon>Conger</taxon>
    </lineage>
</organism>
<accession>A0A9Q1DE58</accession>
<comment type="caution">
    <text evidence="2">The sequence shown here is derived from an EMBL/GenBank/DDBJ whole genome shotgun (WGS) entry which is preliminary data.</text>
</comment>
<proteinExistence type="predicted"/>
<gene>
    <name evidence="2" type="ORF">COCON_G00132800</name>
</gene>
<dbReference type="AlphaFoldDB" id="A0A9Q1DE58"/>
<evidence type="ECO:0000313" key="2">
    <source>
        <dbReference type="EMBL" id="KAJ8268108.1"/>
    </source>
</evidence>
<dbReference type="Proteomes" id="UP001152803">
    <property type="component" value="Unassembled WGS sequence"/>
</dbReference>
<name>A0A9Q1DE58_CONCO</name>
<reference evidence="2" key="1">
    <citation type="journal article" date="2023" name="Science">
        <title>Genome structures resolve the early diversification of teleost fishes.</title>
        <authorList>
            <person name="Parey E."/>
            <person name="Louis A."/>
            <person name="Montfort J."/>
            <person name="Bouchez O."/>
            <person name="Roques C."/>
            <person name="Iampietro C."/>
            <person name="Lluch J."/>
            <person name="Castinel A."/>
            <person name="Donnadieu C."/>
            <person name="Desvignes T."/>
            <person name="Floi Bucao C."/>
            <person name="Jouanno E."/>
            <person name="Wen M."/>
            <person name="Mejri S."/>
            <person name="Dirks R."/>
            <person name="Jansen H."/>
            <person name="Henkel C."/>
            <person name="Chen W.J."/>
            <person name="Zahm M."/>
            <person name="Cabau C."/>
            <person name="Klopp C."/>
            <person name="Thompson A.W."/>
            <person name="Robinson-Rechavi M."/>
            <person name="Braasch I."/>
            <person name="Lecointre G."/>
            <person name="Bobe J."/>
            <person name="Postlethwait J.H."/>
            <person name="Berthelot C."/>
            <person name="Roest Crollius H."/>
            <person name="Guiguen Y."/>
        </authorList>
    </citation>
    <scope>NUCLEOTIDE SEQUENCE</scope>
    <source>
        <strain evidence="2">Concon-B</strain>
    </source>
</reference>
<feature type="region of interest" description="Disordered" evidence="1">
    <location>
        <begin position="1"/>
        <end position="24"/>
    </location>
</feature>